<evidence type="ECO:0000313" key="2">
    <source>
        <dbReference type="EMBL" id="TLE13107.1"/>
    </source>
</evidence>
<feature type="region of interest" description="Disordered" evidence="1">
    <location>
        <begin position="80"/>
        <end position="132"/>
    </location>
</feature>
<proteinExistence type="predicted"/>
<protein>
    <submittedName>
        <fullName evidence="2">Uncharacterized protein</fullName>
    </submittedName>
</protein>
<reference evidence="2 3" key="1">
    <citation type="journal article" date="2014" name="Genome Announc.">
        <title>Draft genome sequences of eight enterohepatic helicobacter species isolated from both laboratory and wild rodents.</title>
        <authorList>
            <person name="Sheh A."/>
            <person name="Shen Z."/>
            <person name="Fox J.G."/>
        </authorList>
    </citation>
    <scope>NUCLEOTIDE SEQUENCE [LARGE SCALE GENOMIC DNA]</scope>
    <source>
        <strain evidence="2 3">MIT-03-7007</strain>
    </source>
</reference>
<dbReference type="AlphaFoldDB" id="A0A4U8UBI4"/>
<gene>
    <name evidence="2" type="ORF">LS72_010260</name>
</gene>
<comment type="caution">
    <text evidence="2">The sequence shown here is derived from an EMBL/GenBank/DDBJ whole genome shotgun (WGS) entry which is preliminary data.</text>
</comment>
<dbReference type="EMBL" id="JRPC02000055">
    <property type="protein sequence ID" value="TLE13107.1"/>
    <property type="molecule type" value="Genomic_DNA"/>
</dbReference>
<evidence type="ECO:0000313" key="3">
    <source>
        <dbReference type="Proteomes" id="UP000029920"/>
    </source>
</evidence>
<sequence length="132" mass="15189">MQEKYELRVTLTNSTAINILKGLNNYGLKRKIIESAIIKFAKGKATIQIDLNKQDPKSKKESKNLKKQFQIYKSQTKEVLEHNQSISQDSIPKKEIPQLKRPEKKQKEQKPTTESQSCFMFDFGNNVGGNKC</sequence>
<evidence type="ECO:0000256" key="1">
    <source>
        <dbReference type="SAM" id="MobiDB-lite"/>
    </source>
</evidence>
<dbReference type="Proteomes" id="UP000029920">
    <property type="component" value="Unassembled WGS sequence"/>
</dbReference>
<feature type="compositionally biased region" description="Basic and acidic residues" evidence="1">
    <location>
        <begin position="91"/>
        <end position="111"/>
    </location>
</feature>
<organism evidence="2 3">
    <name type="scientific">Helicobacter apodemus</name>
    <dbReference type="NCBI Taxonomy" id="135569"/>
    <lineage>
        <taxon>Bacteria</taxon>
        <taxon>Pseudomonadati</taxon>
        <taxon>Campylobacterota</taxon>
        <taxon>Epsilonproteobacteria</taxon>
        <taxon>Campylobacterales</taxon>
        <taxon>Helicobacteraceae</taxon>
        <taxon>Helicobacter</taxon>
    </lineage>
</organism>
<keyword evidence="3" id="KW-1185">Reference proteome</keyword>
<accession>A0A4U8UBI4</accession>
<dbReference type="RefSeq" id="WP_138155338.1">
    <property type="nucleotide sequence ID" value="NZ_JRPC02000055.1"/>
</dbReference>
<name>A0A4U8UBI4_9HELI</name>